<reference evidence="3 4" key="1">
    <citation type="submission" date="2023-12" db="EMBL/GenBank/DDBJ databases">
        <title>Jeotgalibacillus haloalkaliphilus sp. nov., a novel salt-tolerant bacteria, isolated from the estuary of the Fenhe River into the Yellow River.</title>
        <authorList>
            <person name="Li Y."/>
        </authorList>
    </citation>
    <scope>NUCLEOTIDE SEQUENCE [LARGE SCALE GENOMIC DNA]</scope>
    <source>
        <strain evidence="3 4">HH7-29</strain>
    </source>
</reference>
<dbReference type="PANTHER" id="PTHR41773">
    <property type="entry name" value="GTP PYROPHOSPHATASE-RELATED"/>
    <property type="match status" value="1"/>
</dbReference>
<accession>A0ABU5KJB5</accession>
<evidence type="ECO:0000313" key="3">
    <source>
        <dbReference type="EMBL" id="MDZ5711357.1"/>
    </source>
</evidence>
<dbReference type="InterPro" id="IPR043519">
    <property type="entry name" value="NT_sf"/>
</dbReference>
<organism evidence="3 4">
    <name type="scientific">Jeotgalibacillus haloalkalitolerans</name>
    <dbReference type="NCBI Taxonomy" id="3104292"/>
    <lineage>
        <taxon>Bacteria</taxon>
        <taxon>Bacillati</taxon>
        <taxon>Bacillota</taxon>
        <taxon>Bacilli</taxon>
        <taxon>Bacillales</taxon>
        <taxon>Caryophanaceae</taxon>
        <taxon>Jeotgalibacillus</taxon>
    </lineage>
</organism>
<dbReference type="Pfam" id="PF04607">
    <property type="entry name" value="RelA_SpoT"/>
    <property type="match status" value="1"/>
</dbReference>
<protein>
    <recommendedName>
        <fullName evidence="2">RelA/SpoT domain-containing protein</fullName>
    </recommendedName>
</protein>
<dbReference type="PANTHER" id="PTHR41773:SF1">
    <property type="entry name" value="RELA_SPOT DOMAIN-CONTAINING PROTEIN"/>
    <property type="match status" value="1"/>
</dbReference>
<evidence type="ECO:0000256" key="1">
    <source>
        <dbReference type="ARBA" id="ARBA00004976"/>
    </source>
</evidence>
<dbReference type="SMART" id="SM00954">
    <property type="entry name" value="RelA_SpoT"/>
    <property type="match status" value="1"/>
</dbReference>
<comment type="pathway">
    <text evidence="1">Purine metabolism; ppGpp biosynthesis; ppGpp from GTP: step 1/2.</text>
</comment>
<gene>
    <name evidence="3" type="ORF">UFB30_03935</name>
</gene>
<dbReference type="Gene3D" id="3.30.460.10">
    <property type="entry name" value="Beta Polymerase, domain 2"/>
    <property type="match status" value="1"/>
</dbReference>
<dbReference type="CDD" id="cd05399">
    <property type="entry name" value="NT_Rel-Spo_like"/>
    <property type="match status" value="1"/>
</dbReference>
<evidence type="ECO:0000313" key="4">
    <source>
        <dbReference type="Proteomes" id="UP001292084"/>
    </source>
</evidence>
<feature type="domain" description="RelA/SpoT" evidence="2">
    <location>
        <begin position="65"/>
        <end position="210"/>
    </location>
</feature>
<keyword evidence="4" id="KW-1185">Reference proteome</keyword>
<comment type="caution">
    <text evidence="3">The sequence shown here is derived from an EMBL/GenBank/DDBJ whole genome shotgun (WGS) entry which is preliminary data.</text>
</comment>
<evidence type="ECO:0000259" key="2">
    <source>
        <dbReference type="SMART" id="SM00954"/>
    </source>
</evidence>
<sequence length="279" mass="33332">MDLVKAEFLQEFNIDEQRIEAASIDWNELLDIYNDYIIYRDELRLTTSMVPDIIRMNAHVHSVKTRIKNPKNLIHKVIRKTIREKRRDEHYVIHKDNYKSEITDLIGIRVLHLYKDQAIHIDSFIRERWNLKERCKIYYRSGDYSDSGVPDDDHSFEYKVHEAGYRSWHYLIESNVRGAMHTAEIQVRTIFEEGWSEVDHQLRYPNNINNSLLTEQLLVLNRIAGSADELTNTIRETKIRMEQLTEGRNQDRMTINHLRKELERVQKHDFNTRAGIIEA</sequence>
<dbReference type="RefSeq" id="WP_322420363.1">
    <property type="nucleotide sequence ID" value="NZ_JAXQNN010000001.1"/>
</dbReference>
<dbReference type="InterPro" id="IPR007685">
    <property type="entry name" value="RelA_SpoT"/>
</dbReference>
<dbReference type="SUPFAM" id="SSF81301">
    <property type="entry name" value="Nucleotidyltransferase"/>
    <property type="match status" value="1"/>
</dbReference>
<proteinExistence type="predicted"/>
<dbReference type="EMBL" id="JAXQNN010000001">
    <property type="protein sequence ID" value="MDZ5711357.1"/>
    <property type="molecule type" value="Genomic_DNA"/>
</dbReference>
<dbReference type="Proteomes" id="UP001292084">
    <property type="component" value="Unassembled WGS sequence"/>
</dbReference>
<name>A0ABU5KJB5_9BACL</name>